<feature type="compositionally biased region" description="Basic and acidic residues" evidence="1">
    <location>
        <begin position="203"/>
        <end position="225"/>
    </location>
</feature>
<evidence type="ECO:0000313" key="2">
    <source>
        <dbReference type="EMBL" id="CAF9907588.1"/>
    </source>
</evidence>
<sequence>MDIFEIPDAKRVRRADLRSESPSSEHSNLNLRWEYREHLTRHYTAPSEPAIYDLEFKDEENKSKDLEQVESNNAEEYEFQLFSKPKQSTQSSITNKVILSSPPPRSRSPDFINGRRPDAYYFTGQLKSELQEQYQEAAISSQQLLQGLDSKWPGSELPWRVIVIKATDAKKAIAAFPLVERSNVKKKRCGKKRRIAIRKKTAGKAEKERLAKMSRVDKEVAEREKRTRRNREKKVKKRIKRKESKADKTNNV</sequence>
<feature type="region of interest" description="Disordered" evidence="1">
    <location>
        <begin position="200"/>
        <end position="252"/>
    </location>
</feature>
<dbReference type="Proteomes" id="UP000664521">
    <property type="component" value="Unassembled WGS sequence"/>
</dbReference>
<accession>A0A8H3END6</accession>
<dbReference type="InterPro" id="IPR018555">
    <property type="entry name" value="C630.06c-like"/>
</dbReference>
<dbReference type="OrthoDB" id="5425061at2759"/>
<keyword evidence="3" id="KW-1185">Reference proteome</keyword>
<organism evidence="2 3">
    <name type="scientific">Heterodermia speciosa</name>
    <dbReference type="NCBI Taxonomy" id="116794"/>
    <lineage>
        <taxon>Eukaryota</taxon>
        <taxon>Fungi</taxon>
        <taxon>Dikarya</taxon>
        <taxon>Ascomycota</taxon>
        <taxon>Pezizomycotina</taxon>
        <taxon>Lecanoromycetes</taxon>
        <taxon>OSLEUM clade</taxon>
        <taxon>Lecanoromycetidae</taxon>
        <taxon>Caliciales</taxon>
        <taxon>Physciaceae</taxon>
        <taxon>Heterodermia</taxon>
    </lineage>
</organism>
<dbReference type="EMBL" id="CAJPDS010000005">
    <property type="protein sequence ID" value="CAF9907588.1"/>
    <property type="molecule type" value="Genomic_DNA"/>
</dbReference>
<feature type="compositionally biased region" description="Polar residues" evidence="1">
    <location>
        <begin position="85"/>
        <end position="98"/>
    </location>
</feature>
<gene>
    <name evidence="2" type="ORF">HETSPECPRED_007177</name>
</gene>
<reference evidence="2" key="1">
    <citation type="submission" date="2021-03" db="EMBL/GenBank/DDBJ databases">
        <authorList>
            <person name="Tagirdzhanova G."/>
        </authorList>
    </citation>
    <scope>NUCLEOTIDE SEQUENCE</scope>
</reference>
<evidence type="ECO:0000313" key="3">
    <source>
        <dbReference type="Proteomes" id="UP000664521"/>
    </source>
</evidence>
<name>A0A8H3END6_9LECA</name>
<feature type="compositionally biased region" description="Basic residues" evidence="1">
    <location>
        <begin position="226"/>
        <end position="243"/>
    </location>
</feature>
<feature type="region of interest" description="Disordered" evidence="1">
    <location>
        <begin position="83"/>
        <end position="114"/>
    </location>
</feature>
<protein>
    <submittedName>
        <fullName evidence="2">Uncharacterized protein</fullName>
    </submittedName>
</protein>
<proteinExistence type="predicted"/>
<evidence type="ECO:0000256" key="1">
    <source>
        <dbReference type="SAM" id="MobiDB-lite"/>
    </source>
</evidence>
<dbReference type="AlphaFoldDB" id="A0A8H3END6"/>
<dbReference type="Pfam" id="PF09428">
    <property type="entry name" value="DUF2011"/>
    <property type="match status" value="1"/>
</dbReference>
<comment type="caution">
    <text evidence="2">The sequence shown here is derived from an EMBL/GenBank/DDBJ whole genome shotgun (WGS) entry which is preliminary data.</text>
</comment>